<dbReference type="SUPFAM" id="SSF53720">
    <property type="entry name" value="ALDH-like"/>
    <property type="match status" value="1"/>
</dbReference>
<dbReference type="Proteomes" id="UP000323917">
    <property type="component" value="Chromosome"/>
</dbReference>
<dbReference type="OrthoDB" id="4503395at2"/>
<dbReference type="KEGG" id="bgok:Pr1d_16250"/>
<proteinExistence type="inferred from homology"/>
<evidence type="ECO:0000256" key="1">
    <source>
        <dbReference type="ARBA" id="ARBA00009986"/>
    </source>
</evidence>
<feature type="domain" description="Aldehyde dehydrogenase" evidence="5">
    <location>
        <begin position="20"/>
        <end position="469"/>
    </location>
</feature>
<gene>
    <name evidence="6" type="primary">safD</name>
    <name evidence="6" type="ORF">Pr1d_16250</name>
</gene>
<organism evidence="6 7">
    <name type="scientific">Bythopirellula goksoeyrii</name>
    <dbReference type="NCBI Taxonomy" id="1400387"/>
    <lineage>
        <taxon>Bacteria</taxon>
        <taxon>Pseudomonadati</taxon>
        <taxon>Planctomycetota</taxon>
        <taxon>Planctomycetia</taxon>
        <taxon>Pirellulales</taxon>
        <taxon>Lacipirellulaceae</taxon>
        <taxon>Bythopirellula</taxon>
    </lineage>
</organism>
<dbReference type="RefSeq" id="WP_148073014.1">
    <property type="nucleotide sequence ID" value="NZ_CP042913.1"/>
</dbReference>
<dbReference type="Gene3D" id="3.40.605.10">
    <property type="entry name" value="Aldehyde Dehydrogenase, Chain A, domain 1"/>
    <property type="match status" value="1"/>
</dbReference>
<dbReference type="AlphaFoldDB" id="A0A5B9Q9S8"/>
<keyword evidence="2 4" id="KW-0560">Oxidoreductase</keyword>
<dbReference type="InterPro" id="IPR015590">
    <property type="entry name" value="Aldehyde_DH_dom"/>
</dbReference>
<feature type="active site" evidence="3">
    <location>
        <position position="249"/>
    </location>
</feature>
<dbReference type="Pfam" id="PF00171">
    <property type="entry name" value="Aldedh"/>
    <property type="match status" value="1"/>
</dbReference>
<reference evidence="6 7" key="1">
    <citation type="submission" date="2019-08" db="EMBL/GenBank/DDBJ databases">
        <title>Deep-cultivation of Planctomycetes and their phenomic and genomic characterization uncovers novel biology.</title>
        <authorList>
            <person name="Wiegand S."/>
            <person name="Jogler M."/>
            <person name="Boedeker C."/>
            <person name="Pinto D."/>
            <person name="Vollmers J."/>
            <person name="Rivas-Marin E."/>
            <person name="Kohn T."/>
            <person name="Peeters S.H."/>
            <person name="Heuer A."/>
            <person name="Rast P."/>
            <person name="Oberbeckmann S."/>
            <person name="Bunk B."/>
            <person name="Jeske O."/>
            <person name="Meyerdierks A."/>
            <person name="Storesund J.E."/>
            <person name="Kallscheuer N."/>
            <person name="Luecker S."/>
            <person name="Lage O.M."/>
            <person name="Pohl T."/>
            <person name="Merkel B.J."/>
            <person name="Hornburger P."/>
            <person name="Mueller R.-W."/>
            <person name="Bruemmer F."/>
            <person name="Labrenz M."/>
            <person name="Spormann A.M."/>
            <person name="Op den Camp H."/>
            <person name="Overmann J."/>
            <person name="Amann R."/>
            <person name="Jetten M.S.M."/>
            <person name="Mascher T."/>
            <person name="Medema M.H."/>
            <person name="Devos D.P."/>
            <person name="Kaster A.-K."/>
            <person name="Ovreas L."/>
            <person name="Rohde M."/>
            <person name="Galperin M.Y."/>
            <person name="Jogler C."/>
        </authorList>
    </citation>
    <scope>NUCLEOTIDE SEQUENCE [LARGE SCALE GENOMIC DNA]</scope>
    <source>
        <strain evidence="6 7">Pr1d</strain>
    </source>
</reference>
<dbReference type="InterPro" id="IPR029510">
    <property type="entry name" value="Ald_DH_CS_GLU"/>
</dbReference>
<evidence type="ECO:0000313" key="6">
    <source>
        <dbReference type="EMBL" id="QEG34350.1"/>
    </source>
</evidence>
<accession>A0A5B9Q9S8</accession>
<dbReference type="GO" id="GO:0008911">
    <property type="term" value="F:lactaldehyde dehydrogenase (NAD+) activity"/>
    <property type="evidence" value="ECO:0007669"/>
    <property type="project" value="TreeGrafter"/>
</dbReference>
<dbReference type="CDD" id="cd07147">
    <property type="entry name" value="ALDH_F21_RNP123"/>
    <property type="match status" value="1"/>
</dbReference>
<dbReference type="PROSITE" id="PS00687">
    <property type="entry name" value="ALDEHYDE_DEHYDR_GLU"/>
    <property type="match status" value="1"/>
</dbReference>
<dbReference type="PANTHER" id="PTHR42991">
    <property type="entry name" value="ALDEHYDE DEHYDROGENASE"/>
    <property type="match status" value="1"/>
</dbReference>
<dbReference type="PANTHER" id="PTHR42991:SF1">
    <property type="entry name" value="ALDEHYDE DEHYDROGENASE"/>
    <property type="match status" value="1"/>
</dbReference>
<dbReference type="EMBL" id="CP042913">
    <property type="protein sequence ID" value="QEG34350.1"/>
    <property type="molecule type" value="Genomic_DNA"/>
</dbReference>
<evidence type="ECO:0000259" key="5">
    <source>
        <dbReference type="Pfam" id="PF00171"/>
    </source>
</evidence>
<dbReference type="InterPro" id="IPR016161">
    <property type="entry name" value="Ald_DH/histidinol_DH"/>
</dbReference>
<keyword evidence="7" id="KW-1185">Reference proteome</keyword>
<evidence type="ECO:0000256" key="4">
    <source>
        <dbReference type="RuleBase" id="RU003345"/>
    </source>
</evidence>
<protein>
    <submittedName>
        <fullName evidence="6">Sulfoacetaldehyde dehydrogenase</fullName>
        <ecNumber evidence="6">1.2.1.73</ecNumber>
    </submittedName>
</protein>
<sequence>MLKKSYPYYLANEPVAPNTDLEVTDKYTGEVATRVAMADAKVIDQAIAATVEATTPMAELPPYERQSILNHCVKRFTERADELAMSLCIEAGKPIKDSRGEVSRLIDTFRIAAEESVRMGGEIMNLEISPRARGYRGMFKRVPIGPCSFISPFNFPLNLAAHKVAPAIAVGCPFILKPASRTPIGALIIGEVLAETDLPQGAFSILPCHRDGADLFTTDDRLKLLSFTGSPEVGWDLKARAGKKPVILELGGNAACIVDADADLKDATERLIVGAFYQSGQSCIGVQRILIHESIYSQLSDMLVVATKKLVAGDPKNEKTFIGPMISEKEAERLEIWIKQAKSAGGKILCGGKRDGAMLEATLMEEVPQDQPMCAEEAFGPVAVLSRFSTFEEALKRTNDSRFGLQAGIFTRDIYKIQKAWDELEVGGIIIGDVPSWRVDNMPYGGVKDSGLGREGIRFAMEDMTEIRNLVVRTPPGVEL</sequence>
<dbReference type="FunFam" id="3.40.605.10:FF:000020">
    <property type="entry name" value="Aldehyde dehydrogenase"/>
    <property type="match status" value="1"/>
</dbReference>
<dbReference type="InterPro" id="IPR016162">
    <property type="entry name" value="Ald_DH_N"/>
</dbReference>
<evidence type="ECO:0000256" key="3">
    <source>
        <dbReference type="PROSITE-ProRule" id="PRU10007"/>
    </source>
</evidence>
<dbReference type="EC" id="1.2.1.73" evidence="6"/>
<evidence type="ECO:0000313" key="7">
    <source>
        <dbReference type="Proteomes" id="UP000323917"/>
    </source>
</evidence>
<name>A0A5B9Q9S8_9BACT</name>
<dbReference type="InterPro" id="IPR016163">
    <property type="entry name" value="Ald_DH_C"/>
</dbReference>
<dbReference type="InterPro" id="IPR051020">
    <property type="entry name" value="ALDH-related_metabolic_enz"/>
</dbReference>
<dbReference type="GO" id="GO:0102984">
    <property type="term" value="F:sulfoacetaldehyde dehydrogenase activity"/>
    <property type="evidence" value="ECO:0007669"/>
    <property type="project" value="UniProtKB-EC"/>
</dbReference>
<dbReference type="Gene3D" id="3.40.309.10">
    <property type="entry name" value="Aldehyde Dehydrogenase, Chain A, domain 2"/>
    <property type="match status" value="1"/>
</dbReference>
<evidence type="ECO:0000256" key="2">
    <source>
        <dbReference type="ARBA" id="ARBA00023002"/>
    </source>
</evidence>
<comment type="similarity">
    <text evidence="1 4">Belongs to the aldehyde dehydrogenase family.</text>
</comment>